<dbReference type="EMBL" id="PDXD01000022">
    <property type="protein sequence ID" value="RYN73126.1"/>
    <property type="molecule type" value="Genomic_DNA"/>
</dbReference>
<feature type="region of interest" description="Disordered" evidence="1">
    <location>
        <begin position="562"/>
        <end position="618"/>
    </location>
</feature>
<feature type="compositionally biased region" description="Polar residues" evidence="1">
    <location>
        <begin position="598"/>
        <end position="618"/>
    </location>
</feature>
<protein>
    <recommendedName>
        <fullName evidence="4">Ipa protein</fullName>
    </recommendedName>
</protein>
<dbReference type="PANTHER" id="PTHR40788:SF1">
    <property type="entry name" value="IPA PROTEIN"/>
    <property type="match status" value="1"/>
</dbReference>
<dbReference type="Proteomes" id="UP000291422">
    <property type="component" value="Unassembled WGS sequence"/>
</dbReference>
<evidence type="ECO:0008006" key="4">
    <source>
        <dbReference type="Google" id="ProtNLM"/>
    </source>
</evidence>
<gene>
    <name evidence="2" type="ORF">AA0117_g7979</name>
</gene>
<comment type="caution">
    <text evidence="2">The sequence shown here is derived from an EMBL/GenBank/DDBJ whole genome shotgun (WGS) entry which is preliminary data.</text>
</comment>
<evidence type="ECO:0000313" key="2">
    <source>
        <dbReference type="EMBL" id="RYN73126.1"/>
    </source>
</evidence>
<evidence type="ECO:0000313" key="3">
    <source>
        <dbReference type="Proteomes" id="UP000291422"/>
    </source>
</evidence>
<proteinExistence type="predicted"/>
<dbReference type="VEuPathDB" id="FungiDB:CC77DRAFT_1016006"/>
<accession>A0A4Q4NCK9</accession>
<sequence length="721" mass="81125">MTKAPTITSSSPTLVHKTKMNETIKELHRDLANKYRQHGSRIEEMWRSLGQEQRKKIMQAGSRDGAVLKHAEDTSLENVYKFIPEWNLHDIASPSSEFFLDMLKHRATSPLQTQYTTGFNGRPGDHAHIVDMMQRKNLKLINASQYKNCYTLFLTEDGYGESVKIVAEKREEVLANMKPAIQAQMIVPQTTGELILMRQMNLLQLLNIAIEDILDTASTTRTQAKRPKKPTDEATAALAKLSVHAPSKKLELPDLSEIAQDQLSSREDLVNLISTEPTVLAHEVNFCFFSRPELVADEKGRILPVHTDKYISGSVFDAVHGAVKAAATWDYTGRLLDLFKDSSDKQFKAIIVKELSNTCHLEYMRAQTSFKRSVAVGMGGSKWFKRMSTNDVARLSLKRSPESLTVENPQLHCMLRLCQDETNWSTATQWLQKLEDLHRAHPLEQDNLSEREYDSLGDLASIVTFIQSLSSVAQLPAPNHKKSQPFVSGYASLDRELRQLKDGVDLGDYAIPIDNLLEPGMAEGALYTLDRYIVEKTGTKLGFLYQDLVESCVTSIEQQSEQQKAKANKPQAEYTTPTAPETSASVMQQRKQKEKTRPAQSSVYEFTSQSTKDDQPVQSKDTFKVKASTAEVFSSLFSRSSAACSPVRWEVFVAAMIDLGFSIDPKVGSIYTFVPPKKVSVQRDMTLHRPHQASIEGRLLMIYSRRLKKVYGWDSSTFVAA</sequence>
<dbReference type="PANTHER" id="PTHR40788">
    <property type="entry name" value="CLR5 DOMAIN-CONTAINING PROTEIN-RELATED"/>
    <property type="match status" value="1"/>
</dbReference>
<dbReference type="AlphaFoldDB" id="A0A4Q4NCK9"/>
<reference evidence="3" key="1">
    <citation type="journal article" date="2019" name="bioRxiv">
        <title>Genomics, evolutionary history and diagnostics of the Alternaria alternata species group including apple and Asian pear pathotypes.</title>
        <authorList>
            <person name="Armitage A.D."/>
            <person name="Cockerton H.M."/>
            <person name="Sreenivasaprasad S."/>
            <person name="Woodhall J.W."/>
            <person name="Lane C.R."/>
            <person name="Harrison R.J."/>
            <person name="Clarkson J.P."/>
        </authorList>
    </citation>
    <scope>NUCLEOTIDE SEQUENCE [LARGE SCALE GENOMIC DNA]</scope>
    <source>
        <strain evidence="3">FERA 1177</strain>
    </source>
</reference>
<feature type="compositionally biased region" description="Polar residues" evidence="1">
    <location>
        <begin position="573"/>
        <end position="589"/>
    </location>
</feature>
<evidence type="ECO:0000256" key="1">
    <source>
        <dbReference type="SAM" id="MobiDB-lite"/>
    </source>
</evidence>
<organism evidence="2 3">
    <name type="scientific">Alternaria alternata</name>
    <name type="common">Alternaria rot fungus</name>
    <name type="synonym">Torula alternata</name>
    <dbReference type="NCBI Taxonomy" id="5599"/>
    <lineage>
        <taxon>Eukaryota</taxon>
        <taxon>Fungi</taxon>
        <taxon>Dikarya</taxon>
        <taxon>Ascomycota</taxon>
        <taxon>Pezizomycotina</taxon>
        <taxon>Dothideomycetes</taxon>
        <taxon>Pleosporomycetidae</taxon>
        <taxon>Pleosporales</taxon>
        <taxon>Pleosporineae</taxon>
        <taxon>Pleosporaceae</taxon>
        <taxon>Alternaria</taxon>
        <taxon>Alternaria sect. Alternaria</taxon>
        <taxon>Alternaria alternata complex</taxon>
    </lineage>
</organism>
<name>A0A4Q4NCK9_ALTAL</name>